<proteinExistence type="predicted"/>
<keyword evidence="1" id="KW-0812">Transmembrane</keyword>
<evidence type="ECO:0000313" key="2">
    <source>
        <dbReference type="EMBL" id="PTQ92421.1"/>
    </source>
</evidence>
<dbReference type="Proteomes" id="UP000244168">
    <property type="component" value="Unassembled WGS sequence"/>
</dbReference>
<dbReference type="EMBL" id="QAOQ01000012">
    <property type="protein sequence ID" value="PTQ92421.1"/>
    <property type="molecule type" value="Genomic_DNA"/>
</dbReference>
<feature type="transmembrane region" description="Helical" evidence="1">
    <location>
        <begin position="38"/>
        <end position="59"/>
    </location>
</feature>
<sequence>MKRPIVILWLLLMPGVLCAQPLIQADEAGLMRQLFDSVSGWLICLSLTLAIIAICLQLFRSPRARTSQRNDSGAELRQLQKEIMRLQNKLDDRPTINDLNGLAERIKLVEGKYIERDSYSREISWERDDIQRTIAGERSTTPEKTETTIVSDQPLSQQGAFYAKMADLENGFSSKIITRHQDGEQLFEIFEQEDRAIYKITNDIDAQRYALAEPGMLSRACELLNQPFKGCRIEMKKEGILTKAGDQWHIQLKAKIEFK</sequence>
<dbReference type="RefSeq" id="WP_146166614.1">
    <property type="nucleotide sequence ID" value="NZ_CP160205.1"/>
</dbReference>
<comment type="caution">
    <text evidence="2">The sequence shown here is derived from an EMBL/GenBank/DDBJ whole genome shotgun (WGS) entry which is preliminary data.</text>
</comment>
<reference evidence="2 3" key="1">
    <citation type="submission" date="2018-04" db="EMBL/GenBank/DDBJ databases">
        <title>Genomic Encyclopedia of Archaeal and Bacterial Type Strains, Phase II (KMG-II): from individual species to whole genera.</title>
        <authorList>
            <person name="Goeker M."/>
        </authorList>
    </citation>
    <scope>NUCLEOTIDE SEQUENCE [LARGE SCALE GENOMIC DNA]</scope>
    <source>
        <strain evidence="2 3">DSM 26809</strain>
    </source>
</reference>
<accession>A0A2T5J4I7</accession>
<dbReference type="AlphaFoldDB" id="A0A2T5J4I7"/>
<keyword evidence="1" id="KW-1133">Transmembrane helix</keyword>
<keyword evidence="1" id="KW-0472">Membrane</keyword>
<dbReference type="OrthoDB" id="756885at2"/>
<organism evidence="2 3">
    <name type="scientific">Mucilaginibacter yixingensis</name>
    <dbReference type="NCBI Taxonomy" id="1295612"/>
    <lineage>
        <taxon>Bacteria</taxon>
        <taxon>Pseudomonadati</taxon>
        <taxon>Bacteroidota</taxon>
        <taxon>Sphingobacteriia</taxon>
        <taxon>Sphingobacteriales</taxon>
        <taxon>Sphingobacteriaceae</taxon>
        <taxon>Mucilaginibacter</taxon>
    </lineage>
</organism>
<protein>
    <submittedName>
        <fullName evidence="2">Uncharacterized protein</fullName>
    </submittedName>
</protein>
<keyword evidence="3" id="KW-1185">Reference proteome</keyword>
<name>A0A2T5J4I7_9SPHI</name>
<gene>
    <name evidence="2" type="ORF">C8P68_11221</name>
</gene>
<evidence type="ECO:0000256" key="1">
    <source>
        <dbReference type="SAM" id="Phobius"/>
    </source>
</evidence>
<evidence type="ECO:0000313" key="3">
    <source>
        <dbReference type="Proteomes" id="UP000244168"/>
    </source>
</evidence>